<evidence type="ECO:0000256" key="1">
    <source>
        <dbReference type="SAM" id="MobiDB-lite"/>
    </source>
</evidence>
<evidence type="ECO:0000313" key="3">
    <source>
        <dbReference type="Proteomes" id="UP000716291"/>
    </source>
</evidence>
<keyword evidence="3" id="KW-1185">Reference proteome</keyword>
<reference evidence="2" key="1">
    <citation type="journal article" date="2020" name="Microb. Genom.">
        <title>Genetic diversity of clinical and environmental Mucorales isolates obtained from an investigation of mucormycosis cases among solid organ transplant recipients.</title>
        <authorList>
            <person name="Nguyen M.H."/>
            <person name="Kaul D."/>
            <person name="Muto C."/>
            <person name="Cheng S.J."/>
            <person name="Richter R.A."/>
            <person name="Bruno V.M."/>
            <person name="Liu G."/>
            <person name="Beyhan S."/>
            <person name="Sundermann A.J."/>
            <person name="Mounaud S."/>
            <person name="Pasculle A.W."/>
            <person name="Nierman W.C."/>
            <person name="Driscoll E."/>
            <person name="Cumbie R."/>
            <person name="Clancy C.J."/>
            <person name="Dupont C.L."/>
        </authorList>
    </citation>
    <scope>NUCLEOTIDE SEQUENCE</scope>
    <source>
        <strain evidence="2">GL11</strain>
    </source>
</reference>
<dbReference type="OrthoDB" id="2241281at2759"/>
<name>A0A9P6X9L7_RHIOR</name>
<accession>A0A9P6X9L7</accession>
<comment type="caution">
    <text evidence="2">The sequence shown here is derived from an EMBL/GenBank/DDBJ whole genome shotgun (WGS) entry which is preliminary data.</text>
</comment>
<feature type="region of interest" description="Disordered" evidence="1">
    <location>
        <begin position="1"/>
        <end position="72"/>
    </location>
</feature>
<dbReference type="Proteomes" id="UP000716291">
    <property type="component" value="Unassembled WGS sequence"/>
</dbReference>
<dbReference type="EMBL" id="JAANQT010000789">
    <property type="protein sequence ID" value="KAG1308364.1"/>
    <property type="molecule type" value="Genomic_DNA"/>
</dbReference>
<gene>
    <name evidence="2" type="ORF">G6F64_006097</name>
</gene>
<proteinExistence type="predicted"/>
<dbReference type="AlphaFoldDB" id="A0A9P6X9L7"/>
<organism evidence="2 3">
    <name type="scientific">Rhizopus oryzae</name>
    <name type="common">Mucormycosis agent</name>
    <name type="synonym">Rhizopus arrhizus var. delemar</name>
    <dbReference type="NCBI Taxonomy" id="64495"/>
    <lineage>
        <taxon>Eukaryota</taxon>
        <taxon>Fungi</taxon>
        <taxon>Fungi incertae sedis</taxon>
        <taxon>Mucoromycota</taxon>
        <taxon>Mucoromycotina</taxon>
        <taxon>Mucoromycetes</taxon>
        <taxon>Mucorales</taxon>
        <taxon>Mucorineae</taxon>
        <taxon>Rhizopodaceae</taxon>
        <taxon>Rhizopus</taxon>
    </lineage>
</organism>
<protein>
    <submittedName>
        <fullName evidence="2">Uncharacterized protein</fullName>
    </submittedName>
</protein>
<feature type="compositionally biased region" description="Polar residues" evidence="1">
    <location>
        <begin position="13"/>
        <end position="25"/>
    </location>
</feature>
<feature type="compositionally biased region" description="Basic and acidic residues" evidence="1">
    <location>
        <begin position="26"/>
        <end position="66"/>
    </location>
</feature>
<sequence>MNNNKSNIKENTSKIVDIVEQSTHANTDKERVKLARQASDLHDQTTGHPMRYDEHGNIKVSAEEAQKCPALH</sequence>
<evidence type="ECO:0000313" key="2">
    <source>
        <dbReference type="EMBL" id="KAG1308364.1"/>
    </source>
</evidence>